<feature type="transmembrane region" description="Helical" evidence="1">
    <location>
        <begin position="77"/>
        <end position="96"/>
    </location>
</feature>
<evidence type="ECO:0000313" key="3">
    <source>
        <dbReference type="Proteomes" id="UP001159427"/>
    </source>
</evidence>
<gene>
    <name evidence="2" type="ORF">PEVE_00009924</name>
</gene>
<keyword evidence="1" id="KW-0812">Transmembrane</keyword>
<proteinExistence type="predicted"/>
<feature type="non-terminal residue" evidence="2">
    <location>
        <position position="1"/>
    </location>
</feature>
<comment type="caution">
    <text evidence="2">The sequence shown here is derived from an EMBL/GenBank/DDBJ whole genome shotgun (WGS) entry which is preliminary data.</text>
</comment>
<organism evidence="2 3">
    <name type="scientific">Porites evermanni</name>
    <dbReference type="NCBI Taxonomy" id="104178"/>
    <lineage>
        <taxon>Eukaryota</taxon>
        <taxon>Metazoa</taxon>
        <taxon>Cnidaria</taxon>
        <taxon>Anthozoa</taxon>
        <taxon>Hexacorallia</taxon>
        <taxon>Scleractinia</taxon>
        <taxon>Fungiina</taxon>
        <taxon>Poritidae</taxon>
        <taxon>Porites</taxon>
    </lineage>
</organism>
<keyword evidence="1" id="KW-0472">Membrane</keyword>
<dbReference type="Proteomes" id="UP001159427">
    <property type="component" value="Unassembled WGS sequence"/>
</dbReference>
<keyword evidence="1" id="KW-1133">Transmembrane helix</keyword>
<reference evidence="2 3" key="1">
    <citation type="submission" date="2022-05" db="EMBL/GenBank/DDBJ databases">
        <authorList>
            <consortium name="Genoscope - CEA"/>
            <person name="William W."/>
        </authorList>
    </citation>
    <scope>NUCLEOTIDE SEQUENCE [LARGE SCALE GENOMIC DNA]</scope>
</reference>
<keyword evidence="3" id="KW-1185">Reference proteome</keyword>
<protein>
    <submittedName>
        <fullName evidence="2">Uncharacterized protein</fullName>
    </submittedName>
</protein>
<dbReference type="EMBL" id="CALNXI010001694">
    <property type="protein sequence ID" value="CAH3175125.1"/>
    <property type="molecule type" value="Genomic_DNA"/>
</dbReference>
<evidence type="ECO:0000313" key="2">
    <source>
        <dbReference type="EMBL" id="CAH3175125.1"/>
    </source>
</evidence>
<accession>A0ABN8RAI1</accession>
<name>A0ABN8RAI1_9CNID</name>
<evidence type="ECO:0000256" key="1">
    <source>
        <dbReference type="SAM" id="Phobius"/>
    </source>
</evidence>
<feature type="non-terminal residue" evidence="2">
    <location>
        <position position="140"/>
    </location>
</feature>
<sequence length="140" mass="16802">CLDSWSRLNKENILSYEDVANQVIWNNKHIIIKKHSVFEKHLLEENILTVADLFFRRVNRDLSPTDRFKLMGLRPGFRINLLMFILYYFIIYSLSFKVPLETKISEFQYKVLNNIVFTNEKLFKIEMIDSPQCTFCKNEI</sequence>